<comment type="caution">
    <text evidence="3">The sequence shown here is derived from an EMBL/GenBank/DDBJ whole genome shotgun (WGS) entry which is preliminary data.</text>
</comment>
<dbReference type="EMBL" id="AAUW01000021">
    <property type="protein sequence ID" value="EAV41343.1"/>
    <property type="molecule type" value="Genomic_DNA"/>
</dbReference>
<dbReference type="GO" id="GO:0016787">
    <property type="term" value="F:hydrolase activity"/>
    <property type="evidence" value="ECO:0007669"/>
    <property type="project" value="InterPro"/>
</dbReference>
<evidence type="ECO:0000313" key="4">
    <source>
        <dbReference type="Proteomes" id="UP000004848"/>
    </source>
</evidence>
<feature type="compositionally biased region" description="Polar residues" evidence="1">
    <location>
        <begin position="1"/>
        <end position="14"/>
    </location>
</feature>
<reference evidence="3 4" key="1">
    <citation type="submission" date="2006-05" db="EMBL/GenBank/DDBJ databases">
        <authorList>
            <person name="King G."/>
            <person name="Ferriera S."/>
            <person name="Johnson J."/>
            <person name="Kravitz S."/>
            <person name="Beeson K."/>
            <person name="Sutton G."/>
            <person name="Rogers Y.-H."/>
            <person name="Friedman R."/>
            <person name="Frazier M."/>
            <person name="Venter J.C."/>
        </authorList>
    </citation>
    <scope>NUCLEOTIDE SEQUENCE [LARGE SCALE GENOMIC DNA]</scope>
    <source>
        <strain evidence="4">ATCC 25650 / DSM 13394 / JCM 20685 / NBRC 16684 / NCIMB 2208 / IAM 12614 / B1</strain>
    </source>
</reference>
<evidence type="ECO:0000256" key="1">
    <source>
        <dbReference type="SAM" id="MobiDB-lite"/>
    </source>
</evidence>
<sequence length="513" mass="55711">MPGVNRSTNSTAASCRSEAAPQDDIRGTCHDDTERALTFKDTSAWRQRNPLFRVVSGVAGGLTGRADGRPRSIRQWAPWPGTLAWRAACKISGVQESQPAAGPQTLICCSDEDALNQLESAPKSNGKISDKDGPEFDWAFCKRVELEYSARSRFLGGRSKQKLVGFAYTVKEKAENKTGSNSSNNIGGAAVSKNFSNAECASVPNFTQNDRPVVVYFGGHGLPVEQQSTPHGGCTGEDYVIQKQANFLALNYRGYGASSGGVPSSRTMVEDGVAILNHLLDSGIDPERIVLHGYSMGGNIAANVLQAAEARGLRLGGLILDRPMEKLATGAAALTRTRSKNIFKKICLNYVQAPVVWLVVKCLAESYNTSASLKSLLKSRDQNKEWTPIAGVYDNHPIGSTSRRMLETRGIACMDTKDTHGASLEKTFAALDELHDAAMLDNYDDDYDTDILRLYKTFERRYAGMSGKTMELSEPKIQPTGDSFAVFGSTGQNFRQKLEIPDGSTNELHETGT</sequence>
<dbReference type="Pfam" id="PF07859">
    <property type="entry name" value="Abhydrolase_3"/>
    <property type="match status" value="1"/>
</dbReference>
<dbReference type="Proteomes" id="UP000004848">
    <property type="component" value="Unassembled WGS sequence"/>
</dbReference>
<dbReference type="SUPFAM" id="SSF53474">
    <property type="entry name" value="alpha/beta-Hydrolases"/>
    <property type="match status" value="1"/>
</dbReference>
<dbReference type="PANTHER" id="PTHR12277">
    <property type="entry name" value="ALPHA/BETA HYDROLASE DOMAIN-CONTAINING PROTEIN"/>
    <property type="match status" value="1"/>
</dbReference>
<dbReference type="InterPro" id="IPR013094">
    <property type="entry name" value="AB_hydrolase_3"/>
</dbReference>
<dbReference type="PANTHER" id="PTHR12277:SF81">
    <property type="entry name" value="PROTEIN ABHD13"/>
    <property type="match status" value="1"/>
</dbReference>
<dbReference type="AlphaFoldDB" id="A0P0M9"/>
<feature type="region of interest" description="Disordered" evidence="1">
    <location>
        <begin position="1"/>
        <end position="29"/>
    </location>
</feature>
<protein>
    <submittedName>
        <fullName evidence="3">Autotransporter adhesin</fullName>
    </submittedName>
</protein>
<dbReference type="eggNOG" id="COG1073">
    <property type="taxonomic scope" value="Bacteria"/>
</dbReference>
<evidence type="ECO:0000259" key="2">
    <source>
        <dbReference type="Pfam" id="PF07859"/>
    </source>
</evidence>
<gene>
    <name evidence="3" type="ORF">SIAM614_01094</name>
</gene>
<dbReference type="InterPro" id="IPR029058">
    <property type="entry name" value="AB_hydrolase_fold"/>
</dbReference>
<evidence type="ECO:0000313" key="3">
    <source>
        <dbReference type="EMBL" id="EAV41343.1"/>
    </source>
</evidence>
<name>A0P0M9_ROSAI</name>
<feature type="domain" description="Alpha/beta hydrolase fold-3" evidence="2">
    <location>
        <begin position="267"/>
        <end position="329"/>
    </location>
</feature>
<dbReference type="Gene3D" id="3.40.50.1820">
    <property type="entry name" value="alpha/beta hydrolase"/>
    <property type="match status" value="1"/>
</dbReference>
<proteinExistence type="predicted"/>
<organism evidence="3 4">
    <name type="scientific">Roseibium aggregatum (strain ATCC 25650 / DSM 13394 / JCM 20685 / NBRC 16684 / NCIMB 2208 / IAM 12614 / B1)</name>
    <name type="common">Stappia aggregata</name>
    <dbReference type="NCBI Taxonomy" id="384765"/>
    <lineage>
        <taxon>Bacteria</taxon>
        <taxon>Pseudomonadati</taxon>
        <taxon>Pseudomonadota</taxon>
        <taxon>Alphaproteobacteria</taxon>
        <taxon>Hyphomicrobiales</taxon>
        <taxon>Stappiaceae</taxon>
        <taxon>Roseibium</taxon>
    </lineage>
</organism>
<accession>A0P0M9</accession>